<evidence type="ECO:0000313" key="1">
    <source>
        <dbReference type="EMBL" id="OHT11499.1"/>
    </source>
</evidence>
<gene>
    <name evidence="1" type="ORF">TRFO_19038</name>
</gene>
<dbReference type="Proteomes" id="UP000179807">
    <property type="component" value="Unassembled WGS sequence"/>
</dbReference>
<evidence type="ECO:0000313" key="2">
    <source>
        <dbReference type="Proteomes" id="UP000179807"/>
    </source>
</evidence>
<dbReference type="EMBL" id="MLAK01000586">
    <property type="protein sequence ID" value="OHT11499.1"/>
    <property type="molecule type" value="Genomic_DNA"/>
</dbReference>
<proteinExistence type="predicted"/>
<dbReference type="RefSeq" id="XP_068364635.1">
    <property type="nucleotide sequence ID" value="XM_068500538.1"/>
</dbReference>
<dbReference type="VEuPathDB" id="TrichDB:TRFO_19038"/>
<keyword evidence="2" id="KW-1185">Reference proteome</keyword>
<accession>A0A1J4KJU7</accession>
<organism evidence="1 2">
    <name type="scientific">Tritrichomonas foetus</name>
    <dbReference type="NCBI Taxonomy" id="1144522"/>
    <lineage>
        <taxon>Eukaryota</taxon>
        <taxon>Metamonada</taxon>
        <taxon>Parabasalia</taxon>
        <taxon>Tritrichomonadida</taxon>
        <taxon>Tritrichomonadidae</taxon>
        <taxon>Tritrichomonas</taxon>
    </lineage>
</organism>
<comment type="caution">
    <text evidence="1">The sequence shown here is derived from an EMBL/GenBank/DDBJ whole genome shotgun (WGS) entry which is preliminary data.</text>
</comment>
<sequence length="252" mass="28054">MRKKGVDPNLIQTKIRVMTAQVKQPLQKDLTNIESSFVLISRSIQRRSKEDIKKYAYTIVKSRRRVDGFERIKEALSAISNNAGDISAQAVKDKNIPQQFLPDFTIICNVGDVLRITSFNDFVKTICISLYTKQNIQKIIGQDKLDETIKNAFFCDQVSDNELLAVYNEFSSKCPEGPGPLEAVLGFSLSGAPAANAQVPTYGQISPQNVPAANPQVNYQPIDTLFIPLEIPEFTRDRWAGLSQAIVEATAE</sequence>
<dbReference type="GeneID" id="94835242"/>
<reference evidence="1" key="1">
    <citation type="submission" date="2016-10" db="EMBL/GenBank/DDBJ databases">
        <authorList>
            <person name="Benchimol M."/>
            <person name="Almeida L.G."/>
            <person name="Vasconcelos A.T."/>
            <person name="Perreira-Neves A."/>
            <person name="Rosa I.A."/>
            <person name="Tasca T."/>
            <person name="Bogo M.R."/>
            <person name="de Souza W."/>
        </authorList>
    </citation>
    <scope>NUCLEOTIDE SEQUENCE [LARGE SCALE GENOMIC DNA]</scope>
    <source>
        <strain evidence="1">K</strain>
    </source>
</reference>
<dbReference type="AlphaFoldDB" id="A0A1J4KJU7"/>
<name>A0A1J4KJU7_9EUKA</name>
<protein>
    <submittedName>
        <fullName evidence="1">Uncharacterized protein</fullName>
    </submittedName>
</protein>